<comment type="caution">
    <text evidence="2">The sequence shown here is derived from an EMBL/GenBank/DDBJ whole genome shotgun (WGS) entry which is preliminary data.</text>
</comment>
<proteinExistence type="predicted"/>
<evidence type="ECO:0000313" key="3">
    <source>
        <dbReference type="Proteomes" id="UP001241848"/>
    </source>
</evidence>
<protein>
    <submittedName>
        <fullName evidence="2">WXG100 family type VII secretion target</fullName>
    </submittedName>
</protein>
<keyword evidence="3" id="KW-1185">Reference proteome</keyword>
<dbReference type="InterPro" id="IPR036689">
    <property type="entry name" value="ESAT-6-like_sf"/>
</dbReference>
<accession>A0ABT9FSK5</accession>
<feature type="region of interest" description="Disordered" evidence="1">
    <location>
        <begin position="129"/>
        <end position="149"/>
    </location>
</feature>
<reference evidence="2 3" key="1">
    <citation type="submission" date="2022-10" db="EMBL/GenBank/DDBJ databases">
        <title>Paenibacillus description and whole genome data of maize root bacterial community.</title>
        <authorList>
            <person name="Marton D."/>
            <person name="Farkas M."/>
            <person name="Cserhati M."/>
        </authorList>
    </citation>
    <scope>NUCLEOTIDE SEQUENCE [LARGE SCALE GENOMIC DNA]</scope>
    <source>
        <strain evidence="2 3">P96</strain>
    </source>
</reference>
<dbReference type="Gene3D" id="1.10.287.850">
    <property type="entry name" value="HP0062-like domain"/>
    <property type="match status" value="1"/>
</dbReference>
<organism evidence="2 3">
    <name type="scientific">Paenibacillus zeirhizosphaerae</name>
    <dbReference type="NCBI Taxonomy" id="2987519"/>
    <lineage>
        <taxon>Bacteria</taxon>
        <taxon>Bacillati</taxon>
        <taxon>Bacillota</taxon>
        <taxon>Bacilli</taxon>
        <taxon>Bacillales</taxon>
        <taxon>Paenibacillaceae</taxon>
        <taxon>Paenibacillus</taxon>
    </lineage>
</organism>
<feature type="compositionally biased region" description="Basic and acidic residues" evidence="1">
    <location>
        <begin position="140"/>
        <end position="149"/>
    </location>
</feature>
<dbReference type="RefSeq" id="WP_305755246.1">
    <property type="nucleotide sequence ID" value="NZ_JAPCKK010000016.1"/>
</dbReference>
<gene>
    <name evidence="2" type="ORF">OIN60_12845</name>
</gene>
<dbReference type="EMBL" id="JAPCKK010000016">
    <property type="protein sequence ID" value="MDP4097660.1"/>
    <property type="molecule type" value="Genomic_DNA"/>
</dbReference>
<dbReference type="Proteomes" id="UP001241848">
    <property type="component" value="Unassembled WGS sequence"/>
</dbReference>
<name>A0ABT9FSK5_9BACL</name>
<sequence>MAKIQVPADLMMEVARRIRVGKDQLKYILEQNFSRTTALLNEFEGETARRFRSLHEENAKALSLVPVNLQRAADELETIVNRFVDADSGIVHIPDLVGTKSIHDYAGDFFKPDFSTIGPAHTSLTQLNERSDATSISAERPPREEPEKGFGDHVHDFFEGAWKPLSTLDDNIVKLGEQIEKDPVGTIGGMARDAIAAPVEGVVSGATFGWNFLWGTGDAREQAKEYVETEKQKFEEQGAAFYAGTAASAMAVQFLGKRIGIKGKLGDGGKYTLGGEDQDRLRGKISEGTSSVAKIGDSFGKAGTLVENPGTKIEWSKVSTHGIERMNERGVTKEMAEFWVENGKALSQNNGSKHLFFSEEGAAVVANDGTLVTVIPKSKYDDAYKALSRSLFGR</sequence>
<evidence type="ECO:0000313" key="2">
    <source>
        <dbReference type="EMBL" id="MDP4097660.1"/>
    </source>
</evidence>
<dbReference type="SUPFAM" id="SSF140453">
    <property type="entry name" value="EsxAB dimer-like"/>
    <property type="match status" value="1"/>
</dbReference>
<evidence type="ECO:0000256" key="1">
    <source>
        <dbReference type="SAM" id="MobiDB-lite"/>
    </source>
</evidence>